<dbReference type="GO" id="GO:0003676">
    <property type="term" value="F:nucleic acid binding"/>
    <property type="evidence" value="ECO:0007669"/>
    <property type="project" value="InterPro"/>
</dbReference>
<evidence type="ECO:0000313" key="2">
    <source>
        <dbReference type="EMBL" id="KAK2972368.1"/>
    </source>
</evidence>
<dbReference type="InterPro" id="IPR012337">
    <property type="entry name" value="RNaseH-like_sf"/>
</dbReference>
<gene>
    <name evidence="2" type="ORF">RJ640_014426</name>
</gene>
<dbReference type="AlphaFoldDB" id="A0AA88QSM5"/>
<proteinExistence type="predicted"/>
<dbReference type="InterPro" id="IPR052929">
    <property type="entry name" value="RNase_H-like_EbsB-rel"/>
</dbReference>
<dbReference type="InterPro" id="IPR002156">
    <property type="entry name" value="RNaseH_domain"/>
</dbReference>
<evidence type="ECO:0000313" key="3">
    <source>
        <dbReference type="Proteomes" id="UP001187471"/>
    </source>
</evidence>
<dbReference type="EMBL" id="JAVXUO010002530">
    <property type="protein sequence ID" value="KAK2972368.1"/>
    <property type="molecule type" value="Genomic_DNA"/>
</dbReference>
<evidence type="ECO:0000259" key="1">
    <source>
        <dbReference type="Pfam" id="PF13456"/>
    </source>
</evidence>
<dbReference type="CDD" id="cd06222">
    <property type="entry name" value="RNase_H_like"/>
    <property type="match status" value="1"/>
</dbReference>
<reference evidence="2" key="1">
    <citation type="submission" date="2022-12" db="EMBL/GenBank/DDBJ databases">
        <title>Draft genome assemblies for two species of Escallonia (Escalloniales).</title>
        <authorList>
            <person name="Chanderbali A."/>
            <person name="Dervinis C."/>
            <person name="Anghel I."/>
            <person name="Soltis D."/>
            <person name="Soltis P."/>
            <person name="Zapata F."/>
        </authorList>
    </citation>
    <scope>NUCLEOTIDE SEQUENCE</scope>
    <source>
        <strain evidence="2">UCBG92.1500</strain>
        <tissue evidence="2">Leaf</tissue>
    </source>
</reference>
<protein>
    <recommendedName>
        <fullName evidence="1">RNase H type-1 domain-containing protein</fullName>
    </recommendedName>
</protein>
<dbReference type="PANTHER" id="PTHR47074">
    <property type="entry name" value="BNAC02G40300D PROTEIN"/>
    <property type="match status" value="1"/>
</dbReference>
<organism evidence="2 3">
    <name type="scientific">Escallonia rubra</name>
    <dbReference type="NCBI Taxonomy" id="112253"/>
    <lineage>
        <taxon>Eukaryota</taxon>
        <taxon>Viridiplantae</taxon>
        <taxon>Streptophyta</taxon>
        <taxon>Embryophyta</taxon>
        <taxon>Tracheophyta</taxon>
        <taxon>Spermatophyta</taxon>
        <taxon>Magnoliopsida</taxon>
        <taxon>eudicotyledons</taxon>
        <taxon>Gunneridae</taxon>
        <taxon>Pentapetalae</taxon>
        <taxon>asterids</taxon>
        <taxon>campanulids</taxon>
        <taxon>Escalloniales</taxon>
        <taxon>Escalloniaceae</taxon>
        <taxon>Escallonia</taxon>
    </lineage>
</organism>
<feature type="domain" description="RNase H type-1" evidence="1">
    <location>
        <begin position="32"/>
        <end position="156"/>
    </location>
</feature>
<dbReference type="InterPro" id="IPR036397">
    <property type="entry name" value="RNaseH_sf"/>
</dbReference>
<keyword evidence="3" id="KW-1185">Reference proteome</keyword>
<dbReference type="PANTHER" id="PTHR47074:SF11">
    <property type="entry name" value="REVERSE TRANSCRIPTASE-LIKE PROTEIN"/>
    <property type="match status" value="1"/>
</dbReference>
<name>A0AA88QSM5_9ASTE</name>
<dbReference type="GO" id="GO:0004523">
    <property type="term" value="F:RNA-DNA hybrid ribonuclease activity"/>
    <property type="evidence" value="ECO:0007669"/>
    <property type="project" value="InterPro"/>
</dbReference>
<accession>A0AA88QSM5</accession>
<dbReference type="Pfam" id="PF13456">
    <property type="entry name" value="RVT_3"/>
    <property type="match status" value="1"/>
</dbReference>
<dbReference type="SUPFAM" id="SSF53098">
    <property type="entry name" value="Ribonuclease H-like"/>
    <property type="match status" value="1"/>
</dbReference>
<dbReference type="InterPro" id="IPR044730">
    <property type="entry name" value="RNase_H-like_dom_plant"/>
</dbReference>
<comment type="caution">
    <text evidence="2">The sequence shown here is derived from an EMBL/GenBank/DDBJ whole genome shotgun (WGS) entry which is preliminary data.</text>
</comment>
<dbReference type="Gene3D" id="3.30.420.10">
    <property type="entry name" value="Ribonuclease H-like superfamily/Ribonuclease H"/>
    <property type="match status" value="1"/>
</dbReference>
<dbReference type="Proteomes" id="UP001187471">
    <property type="component" value="Unassembled WGS sequence"/>
</dbReference>
<sequence>MKKQSEAGESSEICKSTPDRWFPPPNGFYKANFAGVLLPEENAIGIGVVVRNEKVEFMAGLSLKMYGPLDAEYIQVSAAMEATKFVGECGFFDIIVEGDAANIINALVEGKRDLFAKHGYLFEDVYRNLGDLCRLGGFFHIGERGNRVAHELARHARFVSEASDNYLAWLEDPPEFLEPSLAADECSSAVQSNAGQKDEKAGANS</sequence>